<dbReference type="RefSeq" id="XP_005716896.1">
    <property type="nucleotide sequence ID" value="XM_005716839.1"/>
</dbReference>
<evidence type="ECO:0000313" key="1">
    <source>
        <dbReference type="EMBL" id="CDF37077.1"/>
    </source>
</evidence>
<reference evidence="2" key="1">
    <citation type="journal article" date="2013" name="Proc. Natl. Acad. Sci. U.S.A.">
        <title>Genome structure and metabolic features in the red seaweed Chondrus crispus shed light on evolution of the Archaeplastida.</title>
        <authorList>
            <person name="Collen J."/>
            <person name="Porcel B."/>
            <person name="Carre W."/>
            <person name="Ball S.G."/>
            <person name="Chaparro C."/>
            <person name="Tonon T."/>
            <person name="Barbeyron T."/>
            <person name="Michel G."/>
            <person name="Noel B."/>
            <person name="Valentin K."/>
            <person name="Elias M."/>
            <person name="Artiguenave F."/>
            <person name="Arun A."/>
            <person name="Aury J.M."/>
            <person name="Barbosa-Neto J.F."/>
            <person name="Bothwell J.H."/>
            <person name="Bouget F.Y."/>
            <person name="Brillet L."/>
            <person name="Cabello-Hurtado F."/>
            <person name="Capella-Gutierrez S."/>
            <person name="Charrier B."/>
            <person name="Cladiere L."/>
            <person name="Cock J.M."/>
            <person name="Coelho S.M."/>
            <person name="Colleoni C."/>
            <person name="Czjzek M."/>
            <person name="Da Silva C."/>
            <person name="Delage L."/>
            <person name="Denoeud F."/>
            <person name="Deschamps P."/>
            <person name="Dittami S.M."/>
            <person name="Gabaldon T."/>
            <person name="Gachon C.M."/>
            <person name="Groisillier A."/>
            <person name="Herve C."/>
            <person name="Jabbari K."/>
            <person name="Katinka M."/>
            <person name="Kloareg B."/>
            <person name="Kowalczyk N."/>
            <person name="Labadie K."/>
            <person name="Leblanc C."/>
            <person name="Lopez P.J."/>
            <person name="McLachlan D.H."/>
            <person name="Meslet-Cladiere L."/>
            <person name="Moustafa A."/>
            <person name="Nehr Z."/>
            <person name="Nyvall Collen P."/>
            <person name="Panaud O."/>
            <person name="Partensky F."/>
            <person name="Poulain J."/>
            <person name="Rensing S.A."/>
            <person name="Rousvoal S."/>
            <person name="Samson G."/>
            <person name="Symeonidi A."/>
            <person name="Weissenbach J."/>
            <person name="Zambounis A."/>
            <person name="Wincker P."/>
            <person name="Boyen C."/>
        </authorList>
    </citation>
    <scope>NUCLEOTIDE SEQUENCE [LARGE SCALE GENOMIC DNA]</scope>
    <source>
        <strain evidence="2">cv. Stackhouse</strain>
    </source>
</reference>
<dbReference type="GeneID" id="17324614"/>
<keyword evidence="2" id="KW-1185">Reference proteome</keyword>
<accession>R7QEY6</accession>
<evidence type="ECO:0000313" key="2">
    <source>
        <dbReference type="Proteomes" id="UP000012073"/>
    </source>
</evidence>
<dbReference type="EMBL" id="HG001813">
    <property type="protein sequence ID" value="CDF37077.1"/>
    <property type="molecule type" value="Genomic_DNA"/>
</dbReference>
<dbReference type="AlphaFoldDB" id="R7QEY6"/>
<gene>
    <name evidence="1" type="ORF">CHC_T00005303001</name>
</gene>
<sequence length="251" mass="28771">MSLLIFITLSPDPLPFRTLVTPASTVRLPLCPHILLFSAARHGSTWFIDSAERCKYSSNPLRSNPNRGDHIIYSRDINKNSELWHPGREGPLLNISAEDVAEYVRTTGSVKVFPIAMEKSEQAVRIILESIKRKDIEQHVITPVVILTRRLDDAHNSLLNAKESGVWNKLPSARDGVEGVTKRTEVSEEDQYFRQYRRKRLEYFQDVRTLVRDVDVVSAEFDYDDVKGMKNIEIQDAGCYISNCNFERMES</sequence>
<dbReference type="Gramene" id="CDF37077">
    <property type="protein sequence ID" value="CDF37077"/>
    <property type="gene ID" value="CHC_T00005303001"/>
</dbReference>
<dbReference type="KEGG" id="ccp:CHC_T00005303001"/>
<protein>
    <submittedName>
        <fullName evidence="1">Uncharacterized protein</fullName>
    </submittedName>
</protein>
<organism evidence="1 2">
    <name type="scientific">Chondrus crispus</name>
    <name type="common">Carrageen Irish moss</name>
    <name type="synonym">Polymorpha crispa</name>
    <dbReference type="NCBI Taxonomy" id="2769"/>
    <lineage>
        <taxon>Eukaryota</taxon>
        <taxon>Rhodophyta</taxon>
        <taxon>Florideophyceae</taxon>
        <taxon>Rhodymeniophycidae</taxon>
        <taxon>Gigartinales</taxon>
        <taxon>Gigartinaceae</taxon>
        <taxon>Chondrus</taxon>
    </lineage>
</organism>
<name>R7QEY6_CHOCR</name>
<proteinExistence type="predicted"/>
<dbReference type="Proteomes" id="UP000012073">
    <property type="component" value="Unassembled WGS sequence"/>
</dbReference>